<accession>A0ABS2SME6</accession>
<name>A0ABS2SME6_9MICO</name>
<dbReference type="EMBL" id="JAFBCP010000001">
    <property type="protein sequence ID" value="MBM7817065.1"/>
    <property type="molecule type" value="Genomic_DNA"/>
</dbReference>
<dbReference type="Gene3D" id="3.40.50.720">
    <property type="entry name" value="NAD(P)-binding Rossmann-like Domain"/>
    <property type="match status" value="1"/>
</dbReference>
<protein>
    <submittedName>
        <fullName evidence="2">Uncharacterized protein YbjT (DUF2867 family)</fullName>
    </submittedName>
</protein>
<dbReference type="RefSeq" id="WP_204515710.1">
    <property type="nucleotide sequence ID" value="NZ_JAFBCP010000001.1"/>
</dbReference>
<sequence>MSTRIAIIGGHGKIARLVTERKGDVSITSVVRNPDHVDELSAMGAHPVVLDVETVAVSELAEVVKGHDAVVFLAGAGGGSGVFRKYTSDLKAAITSQQAAKEAGVARFVQVSFVGAEHPTAEGTDPVFAAYWDAKRIADDSLRASDLDFTIVKPGRLTDEPETRKLSVSQGEVRKGSTTARADVANFILHVLNDERTYGKDLDILDGDTPMEDSLNAFLA</sequence>
<evidence type="ECO:0000259" key="1">
    <source>
        <dbReference type="Pfam" id="PF13460"/>
    </source>
</evidence>
<dbReference type="Pfam" id="PF13460">
    <property type="entry name" value="NAD_binding_10"/>
    <property type="match status" value="1"/>
</dbReference>
<dbReference type="SUPFAM" id="SSF51735">
    <property type="entry name" value="NAD(P)-binding Rossmann-fold domains"/>
    <property type="match status" value="1"/>
</dbReference>
<dbReference type="PANTHER" id="PTHR15020">
    <property type="entry name" value="FLAVIN REDUCTASE-RELATED"/>
    <property type="match status" value="1"/>
</dbReference>
<evidence type="ECO:0000313" key="3">
    <source>
        <dbReference type="Proteomes" id="UP000809290"/>
    </source>
</evidence>
<dbReference type="PANTHER" id="PTHR15020:SF50">
    <property type="entry name" value="UPF0659 PROTEIN YMR090W"/>
    <property type="match status" value="1"/>
</dbReference>
<keyword evidence="3" id="KW-1185">Reference proteome</keyword>
<dbReference type="InterPro" id="IPR016040">
    <property type="entry name" value="NAD(P)-bd_dom"/>
</dbReference>
<organism evidence="2 3">
    <name type="scientific">Brevibacterium paucivorans</name>
    <dbReference type="NCBI Taxonomy" id="170994"/>
    <lineage>
        <taxon>Bacteria</taxon>
        <taxon>Bacillati</taxon>
        <taxon>Actinomycetota</taxon>
        <taxon>Actinomycetes</taxon>
        <taxon>Micrococcales</taxon>
        <taxon>Brevibacteriaceae</taxon>
        <taxon>Brevibacterium</taxon>
    </lineage>
</organism>
<comment type="caution">
    <text evidence="2">The sequence shown here is derived from an EMBL/GenBank/DDBJ whole genome shotgun (WGS) entry which is preliminary data.</text>
</comment>
<gene>
    <name evidence="2" type="ORF">JOE56_001759</name>
</gene>
<dbReference type="Proteomes" id="UP000809290">
    <property type="component" value="Unassembled WGS sequence"/>
</dbReference>
<dbReference type="InterPro" id="IPR036291">
    <property type="entry name" value="NAD(P)-bd_dom_sf"/>
</dbReference>
<evidence type="ECO:0000313" key="2">
    <source>
        <dbReference type="EMBL" id="MBM7817065.1"/>
    </source>
</evidence>
<proteinExistence type="predicted"/>
<reference evidence="2 3" key="1">
    <citation type="submission" date="2021-01" db="EMBL/GenBank/DDBJ databases">
        <title>Sequencing the genomes of 1000 actinobacteria strains.</title>
        <authorList>
            <person name="Klenk H.-P."/>
        </authorList>
    </citation>
    <scope>NUCLEOTIDE SEQUENCE [LARGE SCALE GENOMIC DNA]</scope>
    <source>
        <strain evidence="2 3">DSM 13657</strain>
    </source>
</reference>
<feature type="domain" description="NAD(P)-binding" evidence="1">
    <location>
        <begin position="9"/>
        <end position="195"/>
    </location>
</feature>